<dbReference type="PROSITE" id="PS51471">
    <property type="entry name" value="FE2OG_OXY"/>
    <property type="match status" value="1"/>
</dbReference>
<dbReference type="PANTHER" id="PTHR31212:SF4">
    <property type="entry name" value="ALPHA-KETOGLUTARATE-DEPENDENT DIOXYGENASE ALKB HOMOLOG 3"/>
    <property type="match status" value="1"/>
</dbReference>
<dbReference type="GO" id="GO:0006307">
    <property type="term" value="P:DNA alkylation repair"/>
    <property type="evidence" value="ECO:0007669"/>
    <property type="project" value="InterPro"/>
</dbReference>
<dbReference type="InterPro" id="IPR027450">
    <property type="entry name" value="AlkB-like"/>
</dbReference>
<sequence length="113" mass="12718">MRSLVDAPFNHVSLNLYRDENDSVAPHGDSVARLVEGQPIGILSLGEARRMSIRTRREPAHARNLQLEPGSVLIMSYESQLTHEHGIPKQTRRCGPRISLAFRCYRDLQMPAG</sequence>
<keyword evidence="2" id="KW-0614">Plasmid</keyword>
<dbReference type="EMBL" id="AP013062">
    <property type="protein sequence ID" value="BAN28235.1"/>
    <property type="molecule type" value="Genomic_DNA"/>
</dbReference>
<dbReference type="InterPro" id="IPR005123">
    <property type="entry name" value="Oxoglu/Fe-dep_dioxygenase_dom"/>
</dbReference>
<dbReference type="GO" id="GO:0051213">
    <property type="term" value="F:dioxygenase activity"/>
    <property type="evidence" value="ECO:0007669"/>
    <property type="project" value="UniProtKB-KW"/>
</dbReference>
<evidence type="ECO:0000313" key="3">
    <source>
        <dbReference type="Proteomes" id="UP000013966"/>
    </source>
</evidence>
<keyword evidence="2" id="KW-0223">Dioxygenase</keyword>
<dbReference type="Pfam" id="PF13532">
    <property type="entry name" value="2OG-FeII_Oxy_2"/>
    <property type="match status" value="1"/>
</dbReference>
<dbReference type="HOGENOM" id="CLU_048788_5_2_4"/>
<reference evidence="2 3" key="2">
    <citation type="journal article" date="2018" name="Int. J. Syst. Evol. Microbiol.">
        <title>Burkholderia insecticola sp. nov., a gut symbiotic bacterium of the bean bug Riptortus pedestris.</title>
        <authorList>
            <person name="Takeshita K."/>
            <person name="Tamaki H."/>
            <person name="Ohbayashi T."/>
            <person name="Meng X.-Y."/>
            <person name="Sone T."/>
            <person name="Mitani Y."/>
            <person name="Peeters C."/>
            <person name="Kikuchi Y."/>
            <person name="Vandamme P."/>
        </authorList>
    </citation>
    <scope>NUCLEOTIDE SEQUENCE [LARGE SCALE GENOMIC DNA]</scope>
    <source>
        <strain evidence="2">RPE64</strain>
        <plasmid evidence="2 3">p2</plasmid>
    </source>
</reference>
<dbReference type="RefSeq" id="WP_016355584.1">
    <property type="nucleotide sequence ID" value="NC_021295.1"/>
</dbReference>
<name>R4X1K6_9BURK</name>
<keyword evidence="3" id="KW-1185">Reference proteome</keyword>
<dbReference type="InterPro" id="IPR037151">
    <property type="entry name" value="AlkB-like_sf"/>
</dbReference>
<reference evidence="2 3" key="1">
    <citation type="journal article" date="2013" name="Genome Announc.">
        <title>Complete Genome Sequence of Burkholderia sp. Strain RPE64, Bacterial Symbiont of the Bean Bug Riptortus pedestris.</title>
        <authorList>
            <person name="Shibata T.F."/>
            <person name="Maeda T."/>
            <person name="Nikoh N."/>
            <person name="Yamaguchi K."/>
            <person name="Oshima K."/>
            <person name="Hattori M."/>
            <person name="Nishiyama T."/>
            <person name="Hasebe M."/>
            <person name="Fukatsu T."/>
            <person name="Kikuchi Y."/>
            <person name="Shigenobu S."/>
        </authorList>
    </citation>
    <scope>NUCLEOTIDE SEQUENCE [LARGE SCALE GENOMIC DNA]</scope>
    <source>
        <plasmid evidence="2 3">p2</plasmid>
    </source>
</reference>
<evidence type="ECO:0000259" key="1">
    <source>
        <dbReference type="PROSITE" id="PS51471"/>
    </source>
</evidence>
<gene>
    <name evidence="2" type="ORF">BRPE64_ECDS00770</name>
</gene>
<dbReference type="Gene3D" id="2.60.120.590">
    <property type="entry name" value="Alpha-ketoglutarate-dependent dioxygenase AlkB-like"/>
    <property type="match status" value="1"/>
</dbReference>
<feature type="domain" description="Fe2OG dioxygenase" evidence="1">
    <location>
        <begin position="8"/>
        <end position="106"/>
    </location>
</feature>
<geneLocation type="plasmid" evidence="2 3">
    <name>p2</name>
</geneLocation>
<dbReference type="SUPFAM" id="SSF51197">
    <property type="entry name" value="Clavaminate synthase-like"/>
    <property type="match status" value="1"/>
</dbReference>
<protein>
    <submittedName>
        <fullName evidence="2">DNA-N1-methyladenine dioxygenase</fullName>
    </submittedName>
</protein>
<accession>R4X1K6</accession>
<dbReference type="KEGG" id="buo:BRPE64_ECDS00770"/>
<organism evidence="2 3">
    <name type="scientific">Caballeronia insecticola</name>
    <dbReference type="NCBI Taxonomy" id="758793"/>
    <lineage>
        <taxon>Bacteria</taxon>
        <taxon>Pseudomonadati</taxon>
        <taxon>Pseudomonadota</taxon>
        <taxon>Betaproteobacteria</taxon>
        <taxon>Burkholderiales</taxon>
        <taxon>Burkholderiaceae</taxon>
        <taxon>Caballeronia</taxon>
    </lineage>
</organism>
<evidence type="ECO:0000313" key="2">
    <source>
        <dbReference type="EMBL" id="BAN28235.1"/>
    </source>
</evidence>
<dbReference type="InterPro" id="IPR032854">
    <property type="entry name" value="ALKBH3"/>
</dbReference>
<dbReference type="AlphaFoldDB" id="R4X1K6"/>
<dbReference type="PANTHER" id="PTHR31212">
    <property type="entry name" value="ALPHA-KETOGLUTARATE-DEPENDENT DIOXYGENASE ALKB HOMOLOG 3"/>
    <property type="match status" value="1"/>
</dbReference>
<keyword evidence="2" id="KW-0560">Oxidoreductase</keyword>
<dbReference type="Proteomes" id="UP000013966">
    <property type="component" value="Plasmid p2"/>
</dbReference>
<proteinExistence type="predicted"/>